<feature type="compositionally biased region" description="Basic and acidic residues" evidence="1">
    <location>
        <begin position="974"/>
        <end position="1001"/>
    </location>
</feature>
<keyword evidence="3" id="KW-1185">Reference proteome</keyword>
<feature type="compositionally biased region" description="Basic and acidic residues" evidence="1">
    <location>
        <begin position="290"/>
        <end position="299"/>
    </location>
</feature>
<reference evidence="2" key="2">
    <citation type="submission" date="2020-12" db="EMBL/GenBank/DDBJ databases">
        <authorList>
            <person name="Kanost M."/>
        </authorList>
    </citation>
    <scope>NUCLEOTIDE SEQUENCE</scope>
</reference>
<dbReference type="Proteomes" id="UP000791440">
    <property type="component" value="Unassembled WGS sequence"/>
</dbReference>
<name>A0A922CTY4_MANSE</name>
<feature type="region of interest" description="Disordered" evidence="1">
    <location>
        <begin position="812"/>
        <end position="860"/>
    </location>
</feature>
<evidence type="ECO:0000313" key="3">
    <source>
        <dbReference type="Proteomes" id="UP000791440"/>
    </source>
</evidence>
<feature type="compositionally biased region" description="Acidic residues" evidence="1">
    <location>
        <begin position="276"/>
        <end position="289"/>
    </location>
</feature>
<feature type="region of interest" description="Disordered" evidence="1">
    <location>
        <begin position="415"/>
        <end position="435"/>
    </location>
</feature>
<feature type="region of interest" description="Disordered" evidence="1">
    <location>
        <begin position="896"/>
        <end position="916"/>
    </location>
</feature>
<feature type="region of interest" description="Disordered" evidence="1">
    <location>
        <begin position="1837"/>
        <end position="1873"/>
    </location>
</feature>
<feature type="compositionally biased region" description="Polar residues" evidence="1">
    <location>
        <begin position="812"/>
        <end position="841"/>
    </location>
</feature>
<sequence>METTNMEKKPEPEMGQLDKFKRRLIRSVAWMLIHQKIPEADVWKEMKKVMGCDCRQLWEHMKSLTQKKLRRLLVAEDKFTCIPDIARMSLTDWQLYDQVLVHEDLDVIGLHTMDPYKPDNKVLIDLFGLVQRFDVETKSGEELADAWTAATVYYNTQGHQCSPMLLQKRWYQLKFETRRRFYEYWHSYRGNEKMLTKAEQYRPTILQRTMARRFPEIIIEKFPDWETSIEESRIILPADFERRKNIKVLPQPNAENSPDIIVLEPNIETVDLLQDSDSDEENGQEDTDVNNDKDDNNPVTEVKVKVEPEDSDVDYTENEEPKKTDLAMAGVVAEETLFDNIDDDDIIELTAEEDSIKTIASSFEDGIINDECTAEENTDTDGSFIPKITNVFGNVNMTDETLSLIDNLTKTAPWPANVSESNEENNDDASNKAKEVSDGPVCLAIDIEDPIVDSDDKVEVINGNDLKETLITDVSPIILNTVSLKPNSGDAVLSRITENLISVKKDTNKTDNVDVRTLQFGNIDLSTFGEISEDVNFADDGIELVDDGVADIDQSIFKIKDGDNSGVTENNDVTRNSNESQEFKLDEKLFLDPVVYTKKLNDMCILKNKDVNTINVKTLLNKIILESKPISDRSVDAEKKRIERQRISPSSYMLQKPKNRKYNPIQLCKNPDFNTRLKRLTAGFLSSWQNRTLLKACKPLTIDLTKAFESKLINNTIYLKKPDNNRIIEIDEDEIKTTSVMPSIIPIQTLIDSTRLDDVLKLKSGYSSDSNSESEATVVERDKVIHPPDITKVRRINQPLVTAEVKPIQTENISNSLNSNDVNMKTEPDVSTNEDNLNAQTSKSEVAKESEEENTSTVGQKASLLAKMLVAPAPSPVFKKPIENTLNNRQNSITTELNRQKNQKKAATGPVKGVRPWRPSRPSWIKAFPYLEVKHDDFLLTIDTLHKMLHLFHGKNNKQSYSKLKNKQKKKVEKKKETKPPQKEKESKPKESNEPSKEKQTSKRTPRRVVTKVVYGNSLCCWAREQIAIHNNETRKRRRVHACLNADSCKCCCKDDLEKLIAVDKIRPDLIVPVTRWPNSVPQKDDLQNNVPDNTLSQAEHSQDTNVPTIAGVYSLNSSAVATSAVQEEISLNPNTSFASPELINEVIDQSLTSQKPDDESIDLNIPIYDETLLVKPKVMPKIIVSPTKNNYLELGIPIQDVSRVTKSLMSLGATSAVEHHKLNIPIIDETQLSKTLLKPQTTAAPVTPVAPVTSVGNNLNIPIRDDTKLVKPVITEVIEDDDVVDVTIKITKKPTPLLETYKGPAKLGKEDKKPKCTCSMKKTLNQRYNKPIVIDNIDKPIVQKNDDVKVTAESSNKDKVLILNSKQMMKIPVGCPIFLGTNKILLTDIKFPSSMEESSQSQTRNPIPQYPAPSLPLPQGVQLVLPHTGQLTYIMKSGFELSPEDKARMPALLQTVQMQMNSAGITSTTAATTTDGISNEVVDISDDEMSSTPKNDNNVISTPAATCDEQNNGNDSSLNSSLEEIEISQTNTLVEEISSNKVNDNVLTSQILQNITQLPSDNKECSKDTLNVSNKVVEQPNKESMVNPSTNSTGTVPILDTRTVIDANVNSEVKKSSSYDNVNEKNERAPSAKKTILSDLMEMSGISAEDALPVQVSPAKNECIPPLHPYIPGPSTSLPSPDNTLQLTHELNTVSSFAQLKYAYHNNGKFYKLDFDTGIVVPINVCLKKKPQSSTTSEIPIAPKETIDLTEDVEFSAVNDDTEKPADVREVLTNSPLVKLLKSKMHNVRPVTMFRTLQRPRILKQVDKNNLPNNLQIIKTPLGRSREVRLAYMSPTKPNVENNAPHVKQKRKYTPEATINLSPSESSDDEPLIKKVKRKRAQEAEPKSNFVFNLNKELDKHPNIARNLSKGPEDDPTALVEDDIRLFEDPPSEPFLMEDNDLIPDDAGEEDCILGV</sequence>
<dbReference type="EMBL" id="JH668557">
    <property type="protein sequence ID" value="KAG6457803.1"/>
    <property type="molecule type" value="Genomic_DNA"/>
</dbReference>
<comment type="caution">
    <text evidence="2">The sequence shown here is derived from an EMBL/GenBank/DDBJ whole genome shotgun (WGS) entry which is preliminary data.</text>
</comment>
<accession>A0A922CTY4</accession>
<proteinExistence type="predicted"/>
<protein>
    <submittedName>
        <fullName evidence="2">Uncharacterized protein</fullName>
    </submittedName>
</protein>
<feature type="region of interest" description="Disordered" evidence="1">
    <location>
        <begin position="276"/>
        <end position="299"/>
    </location>
</feature>
<gene>
    <name evidence="2" type="ORF">O3G_MSEX010503</name>
</gene>
<organism evidence="2 3">
    <name type="scientific">Manduca sexta</name>
    <name type="common">Tobacco hawkmoth</name>
    <name type="synonym">Tobacco hornworm</name>
    <dbReference type="NCBI Taxonomy" id="7130"/>
    <lineage>
        <taxon>Eukaryota</taxon>
        <taxon>Metazoa</taxon>
        <taxon>Ecdysozoa</taxon>
        <taxon>Arthropoda</taxon>
        <taxon>Hexapoda</taxon>
        <taxon>Insecta</taxon>
        <taxon>Pterygota</taxon>
        <taxon>Neoptera</taxon>
        <taxon>Endopterygota</taxon>
        <taxon>Lepidoptera</taxon>
        <taxon>Glossata</taxon>
        <taxon>Ditrysia</taxon>
        <taxon>Bombycoidea</taxon>
        <taxon>Sphingidae</taxon>
        <taxon>Sphinginae</taxon>
        <taxon>Sphingini</taxon>
        <taxon>Manduca</taxon>
    </lineage>
</organism>
<evidence type="ECO:0000256" key="1">
    <source>
        <dbReference type="SAM" id="MobiDB-lite"/>
    </source>
</evidence>
<feature type="compositionally biased region" description="Basic residues" evidence="1">
    <location>
        <begin position="964"/>
        <end position="973"/>
    </location>
</feature>
<reference evidence="2" key="1">
    <citation type="journal article" date="2016" name="Insect Biochem. Mol. Biol.">
        <title>Multifaceted biological insights from a draft genome sequence of the tobacco hornworm moth, Manduca sexta.</title>
        <authorList>
            <person name="Kanost M.R."/>
            <person name="Arrese E.L."/>
            <person name="Cao X."/>
            <person name="Chen Y.R."/>
            <person name="Chellapilla S."/>
            <person name="Goldsmith M.R."/>
            <person name="Grosse-Wilde E."/>
            <person name="Heckel D.G."/>
            <person name="Herndon N."/>
            <person name="Jiang H."/>
            <person name="Papanicolaou A."/>
            <person name="Qu J."/>
            <person name="Soulages J.L."/>
            <person name="Vogel H."/>
            <person name="Walters J."/>
            <person name="Waterhouse R.M."/>
            <person name="Ahn S.J."/>
            <person name="Almeida F.C."/>
            <person name="An C."/>
            <person name="Aqrawi P."/>
            <person name="Bretschneider A."/>
            <person name="Bryant W.B."/>
            <person name="Bucks S."/>
            <person name="Chao H."/>
            <person name="Chevignon G."/>
            <person name="Christen J.M."/>
            <person name="Clarke D.F."/>
            <person name="Dittmer N.T."/>
            <person name="Ferguson L.C.F."/>
            <person name="Garavelou S."/>
            <person name="Gordon K.H.J."/>
            <person name="Gunaratna R.T."/>
            <person name="Han Y."/>
            <person name="Hauser F."/>
            <person name="He Y."/>
            <person name="Heidel-Fischer H."/>
            <person name="Hirsh A."/>
            <person name="Hu Y."/>
            <person name="Jiang H."/>
            <person name="Kalra D."/>
            <person name="Klinner C."/>
            <person name="Konig C."/>
            <person name="Kovar C."/>
            <person name="Kroll A.R."/>
            <person name="Kuwar S.S."/>
            <person name="Lee S.L."/>
            <person name="Lehman R."/>
            <person name="Li K."/>
            <person name="Li Z."/>
            <person name="Liang H."/>
            <person name="Lovelace S."/>
            <person name="Lu Z."/>
            <person name="Mansfield J.H."/>
            <person name="McCulloch K.J."/>
            <person name="Mathew T."/>
            <person name="Morton B."/>
            <person name="Muzny D.M."/>
            <person name="Neunemann D."/>
            <person name="Ongeri F."/>
            <person name="Pauchet Y."/>
            <person name="Pu L.L."/>
            <person name="Pyrousis I."/>
            <person name="Rao X.J."/>
            <person name="Redding A."/>
            <person name="Roesel C."/>
            <person name="Sanchez-Gracia A."/>
            <person name="Schaack S."/>
            <person name="Shukla A."/>
            <person name="Tetreau G."/>
            <person name="Wang Y."/>
            <person name="Xiong G.H."/>
            <person name="Traut W."/>
            <person name="Walsh T.K."/>
            <person name="Worley K.C."/>
            <person name="Wu D."/>
            <person name="Wu W."/>
            <person name="Wu Y.Q."/>
            <person name="Zhang X."/>
            <person name="Zou Z."/>
            <person name="Zucker H."/>
            <person name="Briscoe A.D."/>
            <person name="Burmester T."/>
            <person name="Clem R.J."/>
            <person name="Feyereisen R."/>
            <person name="Grimmelikhuijzen C.J.P."/>
            <person name="Hamodrakas S.J."/>
            <person name="Hansson B.S."/>
            <person name="Huguet E."/>
            <person name="Jermiin L.S."/>
            <person name="Lan Q."/>
            <person name="Lehman H.K."/>
            <person name="Lorenzen M."/>
            <person name="Merzendorfer H."/>
            <person name="Michalopoulos I."/>
            <person name="Morton D.B."/>
            <person name="Muthukrishnan S."/>
            <person name="Oakeshott J.G."/>
            <person name="Palmer W."/>
            <person name="Park Y."/>
            <person name="Passarelli A.L."/>
            <person name="Rozas J."/>
            <person name="Schwartz L.M."/>
            <person name="Smith W."/>
            <person name="Southgate A."/>
            <person name="Vilcinskas A."/>
            <person name="Vogt R."/>
            <person name="Wang P."/>
            <person name="Werren J."/>
            <person name="Yu X.Q."/>
            <person name="Zhou J.J."/>
            <person name="Brown S.J."/>
            <person name="Scherer S.E."/>
            <person name="Richards S."/>
            <person name="Blissard G.W."/>
        </authorList>
    </citation>
    <scope>NUCLEOTIDE SEQUENCE</scope>
</reference>
<evidence type="ECO:0000313" key="2">
    <source>
        <dbReference type="EMBL" id="KAG6457803.1"/>
    </source>
</evidence>
<feature type="region of interest" description="Disordered" evidence="1">
    <location>
        <begin position="959"/>
        <end position="1008"/>
    </location>
</feature>